<feature type="region of interest" description="Disordered" evidence="2">
    <location>
        <begin position="255"/>
        <end position="279"/>
    </location>
</feature>
<feature type="compositionally biased region" description="Polar residues" evidence="2">
    <location>
        <begin position="506"/>
        <end position="520"/>
    </location>
</feature>
<evidence type="ECO:0000313" key="4">
    <source>
        <dbReference type="Proteomes" id="UP000237631"/>
    </source>
</evidence>
<dbReference type="STRING" id="357750.A0A2S6CDP5"/>
<sequence length="675" mass="74591">MPSLFHPAPPPPHCATAHTCKTTTQVDLTTAMADIQQWRRKIQPARSRTPATPFPDHEEPNDYFTSTTPKKRIKPKLSSYFGHNQKSSLQGDVATSTELPAWPPDQFYPDPKPEEVLDEMMCTLMASLYKPLDPRHNSSLMLVFEAYRDSIDEKARLQQRLGAEVASNKALVAKLNMAEKDWEDEKQDYKDEVKRLEVLLAKASKRGVAEVTLARQESRLHGHQFRGTHKKENIFELLEKSNLYDDKTWDSQRATMKPMVPSPSNKDIQASQQLAQKKSMTHLHAELPFGTPPTSDIRFSLANPSLEQDLRKLTSRKRADPGSTTQSDSEDTFSTFSCEELGSPEQPARQLLSQDEDYVSITKIAESLARRRRMDPAQIMPQLLTMFNAQVLDSGKAVSMPTAPPHGNNPWPARTTPMLAATNAAPSRHRTVMLKASGFLQKLVPQLNMDPSTGPEAIRRFSFEPGDDSVPADNQLQASCSDNKDRILRKTVSAYALRGPDMVTATRSLSPVAQSPTPSTLGDVRVGPPSRIPTPVFSSGSLARPRQEREDSTASLLTVIQQNDEKCRARSVSSSNYSSPSSSRINLARAAHEVLTIQSPVPRPISNGSDVLRGHSNSLRGPGLTAGTARGAHIGPDISPRGQLIKRPSTQYLRGSHTASSVSIDVRQENTRPAN</sequence>
<dbReference type="Proteomes" id="UP000237631">
    <property type="component" value="Unassembled WGS sequence"/>
</dbReference>
<keyword evidence="4" id="KW-1185">Reference proteome</keyword>
<evidence type="ECO:0000313" key="3">
    <source>
        <dbReference type="EMBL" id="PPJ57848.1"/>
    </source>
</evidence>
<organism evidence="3 4">
    <name type="scientific">Cercospora berteroae</name>
    <dbReference type="NCBI Taxonomy" id="357750"/>
    <lineage>
        <taxon>Eukaryota</taxon>
        <taxon>Fungi</taxon>
        <taxon>Dikarya</taxon>
        <taxon>Ascomycota</taxon>
        <taxon>Pezizomycotina</taxon>
        <taxon>Dothideomycetes</taxon>
        <taxon>Dothideomycetidae</taxon>
        <taxon>Mycosphaerellales</taxon>
        <taxon>Mycosphaerellaceae</taxon>
        <taxon>Cercospora</taxon>
    </lineage>
</organism>
<name>A0A2S6CDP5_9PEZI</name>
<comment type="caution">
    <text evidence="3">The sequence shown here is derived from an EMBL/GenBank/DDBJ whole genome shotgun (WGS) entry which is preliminary data.</text>
</comment>
<feature type="region of interest" description="Disordered" evidence="2">
    <location>
        <begin position="313"/>
        <end position="354"/>
    </location>
</feature>
<feature type="compositionally biased region" description="Basic and acidic residues" evidence="2">
    <location>
        <begin position="666"/>
        <end position="675"/>
    </location>
</feature>
<feature type="compositionally biased region" description="Polar residues" evidence="2">
    <location>
        <begin position="648"/>
        <end position="663"/>
    </location>
</feature>
<protein>
    <submittedName>
        <fullName evidence="3">Uncharacterized protein</fullName>
    </submittedName>
</protein>
<feature type="region of interest" description="Disordered" evidence="2">
    <location>
        <begin position="506"/>
        <end position="553"/>
    </location>
</feature>
<evidence type="ECO:0000256" key="1">
    <source>
        <dbReference type="SAM" id="Coils"/>
    </source>
</evidence>
<dbReference type="EMBL" id="PNEN01000488">
    <property type="protein sequence ID" value="PPJ57848.1"/>
    <property type="molecule type" value="Genomic_DNA"/>
</dbReference>
<reference evidence="4" key="1">
    <citation type="journal article" date="2017" name="bioRxiv">
        <title>Conservation of a gene cluster reveals novel cercosporin biosynthetic mechanisms and extends production to the genus Colletotrichum.</title>
        <authorList>
            <person name="de Jonge R."/>
            <person name="Ebert M.K."/>
            <person name="Huitt-Roehl C.R."/>
            <person name="Pal P."/>
            <person name="Suttle J.C."/>
            <person name="Spanner R.E."/>
            <person name="Neubauer J.D."/>
            <person name="Jurick W.M.II."/>
            <person name="Stott K.A."/>
            <person name="Secor G.A."/>
            <person name="Thomma B.P.H.J."/>
            <person name="Van de Peer Y."/>
            <person name="Townsend C.A."/>
            <person name="Bolton M.D."/>
        </authorList>
    </citation>
    <scope>NUCLEOTIDE SEQUENCE [LARGE SCALE GENOMIC DNA]</scope>
    <source>
        <strain evidence="4">CBS538.71</strain>
    </source>
</reference>
<feature type="coiled-coil region" evidence="1">
    <location>
        <begin position="172"/>
        <end position="206"/>
    </location>
</feature>
<dbReference type="OrthoDB" id="5430717at2759"/>
<feature type="compositionally biased region" description="Polar residues" evidence="2">
    <location>
        <begin position="262"/>
        <end position="278"/>
    </location>
</feature>
<proteinExistence type="predicted"/>
<feature type="compositionally biased region" description="Polar residues" evidence="2">
    <location>
        <begin position="322"/>
        <end position="337"/>
    </location>
</feature>
<evidence type="ECO:0000256" key="2">
    <source>
        <dbReference type="SAM" id="MobiDB-lite"/>
    </source>
</evidence>
<feature type="region of interest" description="Disordered" evidence="2">
    <location>
        <begin position="600"/>
        <end position="675"/>
    </location>
</feature>
<keyword evidence="1" id="KW-0175">Coiled coil</keyword>
<dbReference type="AlphaFoldDB" id="A0A2S6CDP5"/>
<gene>
    <name evidence="3" type="ORF">CBER1_00093</name>
</gene>
<accession>A0A2S6CDP5</accession>
<feature type="region of interest" description="Disordered" evidence="2">
    <location>
        <begin position="39"/>
        <end position="69"/>
    </location>
</feature>